<feature type="domain" description="DUF5716" evidence="1">
    <location>
        <begin position="123"/>
        <end position="410"/>
    </location>
</feature>
<organism evidence="2 3">
    <name type="scientific">Pseudobutyrivibrio ruminis</name>
    <dbReference type="NCBI Taxonomy" id="46206"/>
    <lineage>
        <taxon>Bacteria</taxon>
        <taxon>Bacillati</taxon>
        <taxon>Bacillota</taxon>
        <taxon>Clostridia</taxon>
        <taxon>Lachnospirales</taxon>
        <taxon>Lachnospiraceae</taxon>
        <taxon>Pseudobutyrivibrio</taxon>
    </lineage>
</organism>
<dbReference type="RefSeq" id="WP_074788988.1">
    <property type="nucleotide sequence ID" value="NZ_FNZX01000004.1"/>
</dbReference>
<dbReference type="InterPro" id="IPR043770">
    <property type="entry name" value="DUF5716_C"/>
</dbReference>
<dbReference type="EMBL" id="FNZX01000004">
    <property type="protein sequence ID" value="SEK30838.1"/>
    <property type="molecule type" value="Genomic_DNA"/>
</dbReference>
<gene>
    <name evidence="2" type="ORF">SAMN02910377_00535</name>
</gene>
<evidence type="ECO:0000313" key="3">
    <source>
        <dbReference type="Proteomes" id="UP000182321"/>
    </source>
</evidence>
<sequence length="411" mass="46473">MGNSEGAYLGIDISARSTVLSIYKSNMDEPATVSTILGEENYSIPTVLAKRYGMGQWFFGDEAISKSRTKEAMLVDDLYTLALKNEEVFVDGESFQARELMVIYFNKLFAIPGPMAAMGDIEKLVVCVDQVNLEVMELMNYIISRLSIDSNRLMLIDRNECFYFYALSQRPELFLYSVALFDYSGSNMISCVLNRNQSTRPQMITLDVVNHGDITDNRDEKFDEIIADTFGSTLFSSVYLVGDGFDGEWMKVSLARLCKGRKVFMGKNLYSKGACYAGYTKDGKRDWPFIYIGDNDLKLNLSIKILENNVMKFFTLIDAGQSWYDAKGECEVILDGEPELEFYIQRPESREAHTEVLELTDMPKRENRTTRLRIEASPISDVAVSIVITDLGFGEISPSSGKSWEHTISIK</sequence>
<dbReference type="AlphaFoldDB" id="A0A1H7FY53"/>
<keyword evidence="3" id="KW-1185">Reference proteome</keyword>
<dbReference type="Pfam" id="PF18980">
    <property type="entry name" value="DUF5716_C"/>
    <property type="match status" value="1"/>
</dbReference>
<protein>
    <recommendedName>
        <fullName evidence="1">DUF5716 domain-containing protein</fullName>
    </recommendedName>
</protein>
<proteinExistence type="predicted"/>
<evidence type="ECO:0000259" key="1">
    <source>
        <dbReference type="Pfam" id="PF18980"/>
    </source>
</evidence>
<reference evidence="3" key="1">
    <citation type="submission" date="2016-10" db="EMBL/GenBank/DDBJ databases">
        <authorList>
            <person name="Varghese N."/>
        </authorList>
    </citation>
    <scope>NUCLEOTIDE SEQUENCE [LARGE SCALE GENOMIC DNA]</scope>
    <source>
        <strain evidence="3">ACV-9</strain>
    </source>
</reference>
<dbReference type="Proteomes" id="UP000182321">
    <property type="component" value="Unassembled WGS sequence"/>
</dbReference>
<evidence type="ECO:0000313" key="2">
    <source>
        <dbReference type="EMBL" id="SEK30838.1"/>
    </source>
</evidence>
<name>A0A1H7FY53_9FIRM</name>
<accession>A0A1H7FY53</accession>